<protein>
    <submittedName>
        <fullName evidence="1">Uncharacterized protein</fullName>
    </submittedName>
</protein>
<proteinExistence type="predicted"/>
<gene>
    <name evidence="1" type="ORF">FGL95_07200</name>
</gene>
<accession>A0A848K8P6</accession>
<organism evidence="1 2">
    <name type="scientific">Antrihabitans stalactiti</name>
    <dbReference type="NCBI Taxonomy" id="2584121"/>
    <lineage>
        <taxon>Bacteria</taxon>
        <taxon>Bacillati</taxon>
        <taxon>Actinomycetota</taxon>
        <taxon>Actinomycetes</taxon>
        <taxon>Mycobacteriales</taxon>
        <taxon>Nocardiaceae</taxon>
        <taxon>Antrihabitans</taxon>
    </lineage>
</organism>
<evidence type="ECO:0000313" key="1">
    <source>
        <dbReference type="EMBL" id="NMN94821.1"/>
    </source>
</evidence>
<reference evidence="1 2" key="1">
    <citation type="submission" date="2019-05" db="EMBL/GenBank/DDBJ databases">
        <authorList>
            <person name="Lee S.D."/>
        </authorList>
    </citation>
    <scope>NUCLEOTIDE SEQUENCE [LARGE SCALE GENOMIC DNA]</scope>
    <source>
        <strain evidence="1 2">YC2-7</strain>
    </source>
</reference>
<evidence type="ECO:0000313" key="2">
    <source>
        <dbReference type="Proteomes" id="UP000535543"/>
    </source>
</evidence>
<dbReference type="EMBL" id="VCQU01000002">
    <property type="protein sequence ID" value="NMN94821.1"/>
    <property type="molecule type" value="Genomic_DNA"/>
</dbReference>
<comment type="caution">
    <text evidence="1">The sequence shown here is derived from an EMBL/GenBank/DDBJ whole genome shotgun (WGS) entry which is preliminary data.</text>
</comment>
<dbReference type="AlphaFoldDB" id="A0A848K8P6"/>
<dbReference type="RefSeq" id="WP_169585547.1">
    <property type="nucleotide sequence ID" value="NZ_VCQU01000002.1"/>
</dbReference>
<reference evidence="1 2" key="2">
    <citation type="submission" date="2020-06" db="EMBL/GenBank/DDBJ databases">
        <title>Antribacter stalactiti gen. nov., sp. nov., a new member of the family Nacardiaceae isolated from a cave.</title>
        <authorList>
            <person name="Kim I.S."/>
        </authorList>
    </citation>
    <scope>NUCLEOTIDE SEQUENCE [LARGE SCALE GENOMIC DNA]</scope>
    <source>
        <strain evidence="1 2">YC2-7</strain>
    </source>
</reference>
<dbReference type="Proteomes" id="UP000535543">
    <property type="component" value="Unassembled WGS sequence"/>
</dbReference>
<name>A0A848K8P6_9NOCA</name>
<sequence length="282" mass="30587">MTATPSQPGPPPDQAAIDAHEAKEVAAFDRIDALLQAVGPIATKVKGEKYEVLPGSALQLDHDTMPELLVASSVNRSLRHSEDCLRALHQLLQTGLQPFVPYLLVRGALETAATAVWLLKPDASIQRLERRAAIEEDDGKELGNALRSRGIAGAEDEIESRKRGFESILTTRELDAQRCKWHGYSAVIKDIDENWGTSKSVEAAWRTCSGMSHGKFWAFTAVTAATDTQSTGSGSATATFTPSYHPLAQVLGITVAILQRADRLYDERRVPATEERPSGATS</sequence>
<keyword evidence="2" id="KW-1185">Reference proteome</keyword>